<sequence length="345" mass="39881">MLDSQHTNTMACLETLRFNAHKAALVESMGIIFSKAALLPLNLLEELGFVIHNATKLRHLDLDWICPANMDDPGLKVVNSILTIPSLSLTTLHCGGEVDFARIVQHNQSLEFLGIHHARLDDDELRISFLEMFVPTENPQNRRTRLQPYYPKTAGDEKGRYLLPHIFLLSSYGKSRETLHHGITMFPGLYPTMLDGMVQKIFDHLTSHRVRNTYDLISKIEFAQIHWLALPPFPITRRFFTEFQSCFPWITSLAIRIKGDMAMIDFTKLRDSICVMSQLECLSIFEWETEHHAIVPWKEYHSSAEARLEFVMHWGAMFPKLTTMYALDGYHMSRVDGKWTQVIYN</sequence>
<protein>
    <submittedName>
        <fullName evidence="1">Uncharacterized protein</fullName>
    </submittedName>
</protein>
<evidence type="ECO:0000313" key="2">
    <source>
        <dbReference type="Proteomes" id="UP000054270"/>
    </source>
</evidence>
<dbReference type="AlphaFoldDB" id="A0A0D2N7S8"/>
<dbReference type="SUPFAM" id="SSF52047">
    <property type="entry name" value="RNI-like"/>
    <property type="match status" value="1"/>
</dbReference>
<proteinExistence type="predicted"/>
<organism evidence="1 2">
    <name type="scientific">Hypholoma sublateritium (strain FD-334 SS-4)</name>
    <dbReference type="NCBI Taxonomy" id="945553"/>
    <lineage>
        <taxon>Eukaryota</taxon>
        <taxon>Fungi</taxon>
        <taxon>Dikarya</taxon>
        <taxon>Basidiomycota</taxon>
        <taxon>Agaricomycotina</taxon>
        <taxon>Agaricomycetes</taxon>
        <taxon>Agaricomycetidae</taxon>
        <taxon>Agaricales</taxon>
        <taxon>Agaricineae</taxon>
        <taxon>Strophariaceae</taxon>
        <taxon>Hypholoma</taxon>
    </lineage>
</organism>
<gene>
    <name evidence="1" type="ORF">HYPSUDRAFT_92082</name>
</gene>
<name>A0A0D2N7S8_HYPSF</name>
<dbReference type="Proteomes" id="UP000054270">
    <property type="component" value="Unassembled WGS sequence"/>
</dbReference>
<dbReference type="Gene3D" id="3.80.10.10">
    <property type="entry name" value="Ribonuclease Inhibitor"/>
    <property type="match status" value="1"/>
</dbReference>
<accession>A0A0D2N7S8</accession>
<keyword evidence="2" id="KW-1185">Reference proteome</keyword>
<reference evidence="2" key="1">
    <citation type="submission" date="2014-04" db="EMBL/GenBank/DDBJ databases">
        <title>Evolutionary Origins and Diversification of the Mycorrhizal Mutualists.</title>
        <authorList>
            <consortium name="DOE Joint Genome Institute"/>
            <consortium name="Mycorrhizal Genomics Consortium"/>
            <person name="Kohler A."/>
            <person name="Kuo A."/>
            <person name="Nagy L.G."/>
            <person name="Floudas D."/>
            <person name="Copeland A."/>
            <person name="Barry K.W."/>
            <person name="Cichocki N."/>
            <person name="Veneault-Fourrey C."/>
            <person name="LaButti K."/>
            <person name="Lindquist E.A."/>
            <person name="Lipzen A."/>
            <person name="Lundell T."/>
            <person name="Morin E."/>
            <person name="Murat C."/>
            <person name="Riley R."/>
            <person name="Ohm R."/>
            <person name="Sun H."/>
            <person name="Tunlid A."/>
            <person name="Henrissat B."/>
            <person name="Grigoriev I.V."/>
            <person name="Hibbett D.S."/>
            <person name="Martin F."/>
        </authorList>
    </citation>
    <scope>NUCLEOTIDE SEQUENCE [LARGE SCALE GENOMIC DNA]</scope>
    <source>
        <strain evidence="2">FD-334 SS-4</strain>
    </source>
</reference>
<dbReference type="InterPro" id="IPR032675">
    <property type="entry name" value="LRR_dom_sf"/>
</dbReference>
<dbReference type="EMBL" id="KN817653">
    <property type="protein sequence ID" value="KJA15139.1"/>
    <property type="molecule type" value="Genomic_DNA"/>
</dbReference>
<evidence type="ECO:0000313" key="1">
    <source>
        <dbReference type="EMBL" id="KJA15139.1"/>
    </source>
</evidence>